<gene>
    <name evidence="2" type="ORF">HLUCCX14_03890</name>
</gene>
<comment type="caution">
    <text evidence="2">The sequence shown here is derived from an EMBL/GenBank/DDBJ whole genome shotgun (WGS) entry which is preliminary data.</text>
</comment>
<organism evidence="2 3">
    <name type="scientific">Marinobacter excellens HL-55</name>
    <dbReference type="NCBI Taxonomy" id="1305731"/>
    <lineage>
        <taxon>Bacteria</taxon>
        <taxon>Pseudomonadati</taxon>
        <taxon>Pseudomonadota</taxon>
        <taxon>Gammaproteobacteria</taxon>
        <taxon>Pseudomonadales</taxon>
        <taxon>Marinobacteraceae</taxon>
        <taxon>Marinobacter</taxon>
    </lineage>
</organism>
<protein>
    <recommendedName>
        <fullName evidence="1">DUF8198 domain-containing protein</fullName>
    </recommendedName>
</protein>
<accession>A0A0P7Z5I9</accession>
<feature type="domain" description="DUF8198" evidence="1">
    <location>
        <begin position="29"/>
        <end position="242"/>
    </location>
</feature>
<name>A0A0P7Z5I9_9GAMM</name>
<dbReference type="STRING" id="1305731.GCA_000934705_03547"/>
<dbReference type="Proteomes" id="UP000050416">
    <property type="component" value="Unassembled WGS sequence"/>
</dbReference>
<dbReference type="PATRIC" id="fig|1305731.5.peg.2875"/>
<proteinExistence type="predicted"/>
<dbReference type="AlphaFoldDB" id="A0A0P7Z5I9"/>
<sequence length="249" mass="28759">MYRERLVTTEVNSENAHRLRRLLLEYHDFRQIKAAHPLLNDTKRIANWQANRLKATHQDLYQNPGYHTGLEFLLTDLYAPAGMTHRDDNIDRVFPKMVKWLPDHLLNTFAGLVELNLVTQSLDLELAEWFAGRGTTTTQISGQAYCEAYRASRQLAVRERQLHLVADTGQQLDRYVRNRTLGWLLSISRGPAEMAELGDLHSFLHRGYSAFRNMDKVDALIDRLIGREQQVMRNILAGHPEPFMLPGDL</sequence>
<evidence type="ECO:0000259" key="1">
    <source>
        <dbReference type="Pfam" id="PF26621"/>
    </source>
</evidence>
<dbReference type="OrthoDB" id="7957365at2"/>
<dbReference type="EMBL" id="LJZQ01000004">
    <property type="protein sequence ID" value="KPQ29774.1"/>
    <property type="molecule type" value="Genomic_DNA"/>
</dbReference>
<dbReference type="NCBIfam" id="NF047641">
    <property type="entry name" value="FFLEE_fam"/>
    <property type="match status" value="1"/>
</dbReference>
<dbReference type="Pfam" id="PF26621">
    <property type="entry name" value="DUF8198"/>
    <property type="match status" value="1"/>
</dbReference>
<dbReference type="InterPro" id="IPR058511">
    <property type="entry name" value="DUF8198"/>
</dbReference>
<dbReference type="InterPro" id="IPR058063">
    <property type="entry name" value="FFLEE_fam"/>
</dbReference>
<reference evidence="2 3" key="1">
    <citation type="submission" date="2015-09" db="EMBL/GenBank/DDBJ databases">
        <title>Identification and resolution of microdiversity through metagenomic sequencing of parallel consortia.</title>
        <authorList>
            <person name="Nelson W.C."/>
            <person name="Romine M.F."/>
            <person name="Lindemann S.R."/>
        </authorList>
    </citation>
    <scope>NUCLEOTIDE SEQUENCE [LARGE SCALE GENOMIC DNA]</scope>
    <source>
        <strain evidence="2">HL-55</strain>
    </source>
</reference>
<evidence type="ECO:0000313" key="3">
    <source>
        <dbReference type="Proteomes" id="UP000050416"/>
    </source>
</evidence>
<evidence type="ECO:0000313" key="2">
    <source>
        <dbReference type="EMBL" id="KPQ29774.1"/>
    </source>
</evidence>